<feature type="compositionally biased region" description="Low complexity" evidence="1">
    <location>
        <begin position="116"/>
        <end position="132"/>
    </location>
</feature>
<dbReference type="EMBL" id="OB794714">
    <property type="protein sequence ID" value="CAD7430943.1"/>
    <property type="molecule type" value="Genomic_DNA"/>
</dbReference>
<dbReference type="AlphaFoldDB" id="A0A7R9HSF0"/>
<evidence type="ECO:0000256" key="1">
    <source>
        <dbReference type="SAM" id="MobiDB-lite"/>
    </source>
</evidence>
<feature type="region of interest" description="Disordered" evidence="1">
    <location>
        <begin position="42"/>
        <end position="138"/>
    </location>
</feature>
<feature type="compositionally biased region" description="Polar residues" evidence="1">
    <location>
        <begin position="46"/>
        <end position="58"/>
    </location>
</feature>
<evidence type="ECO:0000313" key="2">
    <source>
        <dbReference type="EMBL" id="CAD7430943.1"/>
    </source>
</evidence>
<gene>
    <name evidence="2" type="ORF">TMSB3V08_LOCUS7688</name>
</gene>
<reference evidence="2" key="1">
    <citation type="submission" date="2020-11" db="EMBL/GenBank/DDBJ databases">
        <authorList>
            <person name="Tran Van P."/>
        </authorList>
    </citation>
    <scope>NUCLEOTIDE SEQUENCE</scope>
</reference>
<accession>A0A7R9HSF0</accession>
<proteinExistence type="predicted"/>
<name>A0A7R9HSF0_9NEOP</name>
<organism evidence="2">
    <name type="scientific">Timema monikensis</name>
    <dbReference type="NCBI Taxonomy" id="170555"/>
    <lineage>
        <taxon>Eukaryota</taxon>
        <taxon>Metazoa</taxon>
        <taxon>Ecdysozoa</taxon>
        <taxon>Arthropoda</taxon>
        <taxon>Hexapoda</taxon>
        <taxon>Insecta</taxon>
        <taxon>Pterygota</taxon>
        <taxon>Neoptera</taxon>
        <taxon>Polyneoptera</taxon>
        <taxon>Phasmatodea</taxon>
        <taxon>Timematodea</taxon>
        <taxon>Timematoidea</taxon>
        <taxon>Timematidae</taxon>
        <taxon>Timema</taxon>
    </lineage>
</organism>
<sequence>MRPVKRNAKYKILKKETQRLAEAIKALEKKVKEKDKELSRLRYQLSCHTSGTPTNSRPPSAGSHPSPYFPTPSSQGSPVMGPPNRPTPGRSSHNFNELYQSKLITPNRLTLPRRMSPVSNNSSQYSQYSISPGNSMPSSINGSPVQSFNNKIYRSRQVSSPGTPLTPRSSQLLSPESPAYNKYCSIPLDLTLERFLCEPDAQLIAPPTFDDSVNAVLYTVGVCELGFFFRVK</sequence>
<protein>
    <submittedName>
        <fullName evidence="2">Uncharacterized protein</fullName>
    </submittedName>
</protein>
<feature type="compositionally biased region" description="Polar residues" evidence="1">
    <location>
        <begin position="89"/>
        <end position="108"/>
    </location>
</feature>